<dbReference type="EMBL" id="KZ503024">
    <property type="protein sequence ID" value="PKU69521.1"/>
    <property type="molecule type" value="Genomic_DNA"/>
</dbReference>
<dbReference type="AlphaFoldDB" id="A0A2I0W1H9"/>
<reference evidence="2 3" key="2">
    <citation type="journal article" date="2017" name="Nature">
        <title>The Apostasia genome and the evolution of orchids.</title>
        <authorList>
            <person name="Zhang G.Q."/>
            <person name="Liu K.W."/>
            <person name="Li Z."/>
            <person name="Lohaus R."/>
            <person name="Hsiao Y.Y."/>
            <person name="Niu S.C."/>
            <person name="Wang J.Y."/>
            <person name="Lin Y.C."/>
            <person name="Xu Q."/>
            <person name="Chen L.J."/>
            <person name="Yoshida K."/>
            <person name="Fujiwara S."/>
            <person name="Wang Z.W."/>
            <person name="Zhang Y.Q."/>
            <person name="Mitsuda N."/>
            <person name="Wang M."/>
            <person name="Liu G.H."/>
            <person name="Pecoraro L."/>
            <person name="Huang H.X."/>
            <person name="Xiao X.J."/>
            <person name="Lin M."/>
            <person name="Wu X.Y."/>
            <person name="Wu W.L."/>
            <person name="Chen Y.Y."/>
            <person name="Chang S.B."/>
            <person name="Sakamoto S."/>
            <person name="Ohme-Takagi M."/>
            <person name="Yagi M."/>
            <person name="Zeng S.J."/>
            <person name="Shen C.Y."/>
            <person name="Yeh C.M."/>
            <person name="Luo Y.B."/>
            <person name="Tsai W.C."/>
            <person name="Van de Peer Y."/>
            <person name="Liu Z.J."/>
        </authorList>
    </citation>
    <scope>NUCLEOTIDE SEQUENCE [LARGE SCALE GENOMIC DNA]</scope>
    <source>
        <tissue evidence="2">The whole plant</tissue>
    </source>
</reference>
<dbReference type="Proteomes" id="UP000233837">
    <property type="component" value="Unassembled WGS sequence"/>
</dbReference>
<sequence>MVSRHSRWGDTGEIIGSGHRMCSEPNEMRHITFYSMDLHIISFTVQLGRGASIQLGDIVINTSNIGATIQFGGLQFHGSIEMTTVALVYDMESEGPIRRPHFGPRDRMQLKPAQDWVNLGLVKGSRKVSFSNWSRFSACFRTKQKELGSFLASGGSKRSWVLCLVGVDGKEFLRGLLRLAVGAKGESLL</sequence>
<accession>A0A2I0W1H9</accession>
<evidence type="ECO:0000313" key="3">
    <source>
        <dbReference type="Proteomes" id="UP000233837"/>
    </source>
</evidence>
<protein>
    <submittedName>
        <fullName evidence="2">Uncharacterized protein</fullName>
    </submittedName>
</protein>
<name>A0A2I0W1H9_9ASPA</name>
<evidence type="ECO:0000313" key="2">
    <source>
        <dbReference type="EMBL" id="PKU69521.1"/>
    </source>
</evidence>
<proteinExistence type="predicted"/>
<keyword evidence="3" id="KW-1185">Reference proteome</keyword>
<gene>
    <name evidence="2" type="ORF">MA16_Dca021652</name>
</gene>
<evidence type="ECO:0000256" key="1">
    <source>
        <dbReference type="SAM" id="MobiDB-lite"/>
    </source>
</evidence>
<reference evidence="2 3" key="1">
    <citation type="journal article" date="2016" name="Sci. Rep.">
        <title>The Dendrobium catenatum Lindl. genome sequence provides insights into polysaccharide synthase, floral development and adaptive evolution.</title>
        <authorList>
            <person name="Zhang G.Q."/>
            <person name="Xu Q."/>
            <person name="Bian C."/>
            <person name="Tsai W.C."/>
            <person name="Yeh C.M."/>
            <person name="Liu K.W."/>
            <person name="Yoshida K."/>
            <person name="Zhang L.S."/>
            <person name="Chang S.B."/>
            <person name="Chen F."/>
            <person name="Shi Y."/>
            <person name="Su Y.Y."/>
            <person name="Zhang Y.Q."/>
            <person name="Chen L.J."/>
            <person name="Yin Y."/>
            <person name="Lin M."/>
            <person name="Huang H."/>
            <person name="Deng H."/>
            <person name="Wang Z.W."/>
            <person name="Zhu S.L."/>
            <person name="Zhao X."/>
            <person name="Deng C."/>
            <person name="Niu S.C."/>
            <person name="Huang J."/>
            <person name="Wang M."/>
            <person name="Liu G.H."/>
            <person name="Yang H.J."/>
            <person name="Xiao X.J."/>
            <person name="Hsiao Y.Y."/>
            <person name="Wu W.L."/>
            <person name="Chen Y.Y."/>
            <person name="Mitsuda N."/>
            <person name="Ohme-Takagi M."/>
            <person name="Luo Y.B."/>
            <person name="Van de Peer Y."/>
            <person name="Liu Z.J."/>
        </authorList>
    </citation>
    <scope>NUCLEOTIDE SEQUENCE [LARGE SCALE GENOMIC DNA]</scope>
    <source>
        <tissue evidence="2">The whole plant</tissue>
    </source>
</reference>
<feature type="region of interest" description="Disordered" evidence="1">
    <location>
        <begin position="1"/>
        <end position="21"/>
    </location>
</feature>
<organism evidence="2 3">
    <name type="scientific">Dendrobium catenatum</name>
    <dbReference type="NCBI Taxonomy" id="906689"/>
    <lineage>
        <taxon>Eukaryota</taxon>
        <taxon>Viridiplantae</taxon>
        <taxon>Streptophyta</taxon>
        <taxon>Embryophyta</taxon>
        <taxon>Tracheophyta</taxon>
        <taxon>Spermatophyta</taxon>
        <taxon>Magnoliopsida</taxon>
        <taxon>Liliopsida</taxon>
        <taxon>Asparagales</taxon>
        <taxon>Orchidaceae</taxon>
        <taxon>Epidendroideae</taxon>
        <taxon>Malaxideae</taxon>
        <taxon>Dendrobiinae</taxon>
        <taxon>Dendrobium</taxon>
    </lineage>
</organism>